<dbReference type="InterPro" id="IPR000704">
    <property type="entry name" value="Casein_kinase_II_reg-sub"/>
</dbReference>
<dbReference type="SUPFAM" id="SSF57798">
    <property type="entry name" value="Casein kinase II beta subunit"/>
    <property type="match status" value="1"/>
</dbReference>
<dbReference type="EMBL" id="HBGJ01029529">
    <property type="protein sequence ID" value="CAD9260271.1"/>
    <property type="molecule type" value="Transcribed_RNA"/>
</dbReference>
<dbReference type="FunFam" id="1.10.1820.10:FF:000005">
    <property type="entry name" value="Casein kinase II subunit beta"/>
    <property type="match status" value="1"/>
</dbReference>
<comment type="similarity">
    <text evidence="1 2">Belongs to the casein kinase 2 subunit beta family.</text>
</comment>
<dbReference type="GO" id="GO:0005737">
    <property type="term" value="C:cytoplasm"/>
    <property type="evidence" value="ECO:0007669"/>
    <property type="project" value="TreeGrafter"/>
</dbReference>
<dbReference type="Gene3D" id="2.20.25.20">
    <property type="match status" value="1"/>
</dbReference>
<dbReference type="FunFam" id="2.20.25.20:FF:000001">
    <property type="entry name" value="Casein kinase II subunit beta"/>
    <property type="match status" value="1"/>
</dbReference>
<proteinExistence type="inferred from homology"/>
<dbReference type="Gene3D" id="1.10.1820.10">
    <property type="entry name" value="protein kinase ck2 holoenzyme, chain C, domain 1"/>
    <property type="match status" value="1"/>
</dbReference>
<evidence type="ECO:0000313" key="5">
    <source>
        <dbReference type="EMBL" id="CAD9260273.1"/>
    </source>
</evidence>
<comment type="subunit">
    <text evidence="2">Tetramer of two alpha and two beta subunits.</text>
</comment>
<dbReference type="Pfam" id="PF01214">
    <property type="entry name" value="CK_II_beta"/>
    <property type="match status" value="1"/>
</dbReference>
<dbReference type="PANTHER" id="PTHR11740:SF38">
    <property type="entry name" value="CASEIN KINASE II SUBUNIT BETA"/>
    <property type="match status" value="1"/>
</dbReference>
<organism evidence="4">
    <name type="scientific">Phaeomonas parva</name>
    <dbReference type="NCBI Taxonomy" id="124430"/>
    <lineage>
        <taxon>Eukaryota</taxon>
        <taxon>Sar</taxon>
        <taxon>Stramenopiles</taxon>
        <taxon>Ochrophyta</taxon>
        <taxon>Pinguiophyceae</taxon>
        <taxon>Pinguiochrysidales</taxon>
        <taxon>Pinguiochrysidaceae</taxon>
        <taxon>Phaeomonas</taxon>
    </lineage>
</organism>
<dbReference type="EMBL" id="HBGJ01029531">
    <property type="protein sequence ID" value="CAD9260273.1"/>
    <property type="molecule type" value="Transcribed_RNA"/>
</dbReference>
<dbReference type="SMART" id="SM01085">
    <property type="entry name" value="CK_II_beta"/>
    <property type="match status" value="1"/>
</dbReference>
<evidence type="ECO:0000256" key="1">
    <source>
        <dbReference type="ARBA" id="ARBA00006941"/>
    </source>
</evidence>
<dbReference type="AlphaFoldDB" id="A0A6U4HKQ6"/>
<evidence type="ECO:0000313" key="4">
    <source>
        <dbReference type="EMBL" id="CAD9260271.1"/>
    </source>
</evidence>
<dbReference type="InterPro" id="IPR035991">
    <property type="entry name" value="Casein_kinase_II_beta-like"/>
</dbReference>
<dbReference type="PANTHER" id="PTHR11740">
    <property type="entry name" value="CASEIN KINASE II SUBUNIT BETA"/>
    <property type="match status" value="1"/>
</dbReference>
<dbReference type="PRINTS" id="PR00472">
    <property type="entry name" value="CASNKINASEII"/>
</dbReference>
<sequence length="325" mass="35972">MAANGEADWDAIIDQQAARLEGTGIGTSAAAARGVDLEESSDLSGSEEDTTWISWFCNLRGNEYFVEVDEGYIQDDFNLTGLSSMVPYYDYALDLILDLEFPTDVLTEEQQELVENAAEMLYGLIHARYILTNRGMDQMLEKFRRAEFGRCPRVFCRGQPVLPVGLSDMPRHDQVKIYCPSCQEVYVPKSSRQGSLDGAYFGTTFSHLMLMCHPEAIPSPGVDKYEPRVYGFRINKKSIYYTREELGGMGNTTSRRRSERHSRSSRSSRTANANGGAGASASTTPRTARSEAPKQDLPPTPAAQAATPEPQPEPEEEPNPNTVAS</sequence>
<protein>
    <recommendedName>
        <fullName evidence="2">Casein kinase II subunit beta</fullName>
        <shortName evidence="2">CK II beta</shortName>
    </recommendedName>
</protein>
<gene>
    <name evidence="4" type="ORF">PPAR1163_LOCUS18649</name>
    <name evidence="5" type="ORF">PPAR1163_LOCUS18651</name>
</gene>
<name>A0A6U4HKQ6_9STRA</name>
<reference evidence="4" key="1">
    <citation type="submission" date="2021-01" db="EMBL/GenBank/DDBJ databases">
        <authorList>
            <person name="Corre E."/>
            <person name="Pelletier E."/>
            <person name="Niang G."/>
            <person name="Scheremetjew M."/>
            <person name="Finn R."/>
            <person name="Kale V."/>
            <person name="Holt S."/>
            <person name="Cochrane G."/>
            <person name="Meng A."/>
            <person name="Brown T."/>
            <person name="Cohen L."/>
        </authorList>
    </citation>
    <scope>NUCLEOTIDE SEQUENCE</scope>
    <source>
        <strain evidence="4">CCMP2877</strain>
    </source>
</reference>
<dbReference type="GO" id="GO:0005956">
    <property type="term" value="C:protein kinase CK2 complex"/>
    <property type="evidence" value="ECO:0007669"/>
    <property type="project" value="UniProtKB-UniRule"/>
</dbReference>
<evidence type="ECO:0000256" key="2">
    <source>
        <dbReference type="RuleBase" id="RU361268"/>
    </source>
</evidence>
<feature type="compositionally biased region" description="Basic residues" evidence="3">
    <location>
        <begin position="254"/>
        <end position="266"/>
    </location>
</feature>
<feature type="region of interest" description="Disordered" evidence="3">
    <location>
        <begin position="246"/>
        <end position="325"/>
    </location>
</feature>
<feature type="compositionally biased region" description="Low complexity" evidence="3">
    <location>
        <begin position="267"/>
        <end position="287"/>
    </location>
</feature>
<dbReference type="GO" id="GO:0019887">
    <property type="term" value="F:protein kinase regulator activity"/>
    <property type="evidence" value="ECO:0007669"/>
    <property type="project" value="InterPro"/>
</dbReference>
<dbReference type="PROSITE" id="PS01101">
    <property type="entry name" value="CK2_BETA"/>
    <property type="match status" value="1"/>
</dbReference>
<accession>A0A6U4HKQ6</accession>
<evidence type="ECO:0000256" key="3">
    <source>
        <dbReference type="SAM" id="MobiDB-lite"/>
    </source>
</evidence>
<dbReference type="InterPro" id="IPR016149">
    <property type="entry name" value="Casein_kin_II_reg-sub_N"/>
</dbReference>